<feature type="compositionally biased region" description="Pro residues" evidence="1">
    <location>
        <begin position="45"/>
        <end position="54"/>
    </location>
</feature>
<dbReference type="EMBL" id="JANDBD010000005">
    <property type="protein sequence ID" value="MCP9273529.1"/>
    <property type="molecule type" value="Genomic_DNA"/>
</dbReference>
<evidence type="ECO:0000313" key="3">
    <source>
        <dbReference type="Proteomes" id="UP001651690"/>
    </source>
</evidence>
<evidence type="ECO:0000313" key="2">
    <source>
        <dbReference type="EMBL" id="MCP9273529.1"/>
    </source>
</evidence>
<gene>
    <name evidence="2" type="ORF">NM203_15175</name>
</gene>
<feature type="compositionally biased region" description="Gly residues" evidence="1">
    <location>
        <begin position="70"/>
        <end position="81"/>
    </location>
</feature>
<reference evidence="2 3" key="1">
    <citation type="submission" date="2022-06" db="EMBL/GenBank/DDBJ databases">
        <title>Mycolicibacterium sp. CAU 1645 isolated from seawater.</title>
        <authorList>
            <person name="Kim W."/>
        </authorList>
    </citation>
    <scope>NUCLEOTIDE SEQUENCE [LARGE SCALE GENOMIC DNA]</scope>
    <source>
        <strain evidence="2 3">CAU 1645</strain>
    </source>
</reference>
<comment type="caution">
    <text evidence="2">The sequence shown here is derived from an EMBL/GenBank/DDBJ whole genome shotgun (WGS) entry which is preliminary data.</text>
</comment>
<feature type="region of interest" description="Disordered" evidence="1">
    <location>
        <begin position="41"/>
        <end position="81"/>
    </location>
</feature>
<dbReference type="RefSeq" id="WP_255060819.1">
    <property type="nucleotide sequence ID" value="NZ_JANDBD010000005.1"/>
</dbReference>
<evidence type="ECO:0008006" key="4">
    <source>
        <dbReference type="Google" id="ProtNLM"/>
    </source>
</evidence>
<dbReference type="Proteomes" id="UP001651690">
    <property type="component" value="Unassembled WGS sequence"/>
</dbReference>
<proteinExistence type="predicted"/>
<protein>
    <recommendedName>
        <fullName evidence="4">Chitin-binding protein</fullName>
    </recommendedName>
</protein>
<name>A0ABT1M2Z7_9MYCO</name>
<organism evidence="2 3">
    <name type="scientific">Mycolicibacterium arenosum</name>
    <dbReference type="NCBI Taxonomy" id="2952157"/>
    <lineage>
        <taxon>Bacteria</taxon>
        <taxon>Bacillati</taxon>
        <taxon>Actinomycetota</taxon>
        <taxon>Actinomycetes</taxon>
        <taxon>Mycobacteriales</taxon>
        <taxon>Mycobacteriaceae</taxon>
        <taxon>Mycolicibacterium</taxon>
    </lineage>
</organism>
<evidence type="ECO:0000256" key="1">
    <source>
        <dbReference type="SAM" id="MobiDB-lite"/>
    </source>
</evidence>
<keyword evidence="3" id="KW-1185">Reference proteome</keyword>
<sequence>MTRTRNTIAAIAISGGLALGAVGLGAGVAIAAPQVAGPIAEHPGWGPPPPPPPNWNNGPGWNNGWNNNGWNGGGPIPGGWNGGWEPQGGFCVFVVCV</sequence>
<feature type="compositionally biased region" description="Low complexity" evidence="1">
    <location>
        <begin position="55"/>
        <end position="69"/>
    </location>
</feature>
<accession>A0ABT1M2Z7</accession>